<comment type="caution">
    <text evidence="2">The sequence shown here is derived from an EMBL/GenBank/DDBJ whole genome shotgun (WGS) entry which is preliminary data.</text>
</comment>
<dbReference type="PANTHER" id="PTHR42673:SF4">
    <property type="entry name" value="MALEYLACETOACETATE ISOMERASE"/>
    <property type="match status" value="1"/>
</dbReference>
<dbReference type="CDD" id="cd03194">
    <property type="entry name" value="GST_C_3"/>
    <property type="match status" value="1"/>
</dbReference>
<dbReference type="GO" id="GO:0004364">
    <property type="term" value="F:glutathione transferase activity"/>
    <property type="evidence" value="ECO:0007669"/>
    <property type="project" value="TreeGrafter"/>
</dbReference>
<dbReference type="SUPFAM" id="SSF52833">
    <property type="entry name" value="Thioredoxin-like"/>
    <property type="match status" value="1"/>
</dbReference>
<dbReference type="GO" id="GO:0006559">
    <property type="term" value="P:L-phenylalanine catabolic process"/>
    <property type="evidence" value="ECO:0007669"/>
    <property type="project" value="TreeGrafter"/>
</dbReference>
<evidence type="ECO:0000313" key="3">
    <source>
        <dbReference type="Proteomes" id="UP001139516"/>
    </source>
</evidence>
<dbReference type="PROSITE" id="PS50404">
    <property type="entry name" value="GST_NTER"/>
    <property type="match status" value="1"/>
</dbReference>
<name>A0A9X2BZM2_9PROT</name>
<dbReference type="GO" id="GO:0006749">
    <property type="term" value="P:glutathione metabolic process"/>
    <property type="evidence" value="ECO:0007669"/>
    <property type="project" value="TreeGrafter"/>
</dbReference>
<dbReference type="Gene3D" id="3.40.30.10">
    <property type="entry name" value="Glutaredoxin"/>
    <property type="match status" value="1"/>
</dbReference>
<accession>A0A9X2BZM2</accession>
<dbReference type="EMBL" id="JALPRX010000110">
    <property type="protein sequence ID" value="MCK8787200.1"/>
    <property type="molecule type" value="Genomic_DNA"/>
</dbReference>
<dbReference type="AlphaFoldDB" id="A0A9X2BZM2"/>
<dbReference type="InterPro" id="IPR036249">
    <property type="entry name" value="Thioredoxin-like_sf"/>
</dbReference>
<organism evidence="2 3">
    <name type="scientific">Roseomonas acroporae</name>
    <dbReference type="NCBI Taxonomy" id="2937791"/>
    <lineage>
        <taxon>Bacteria</taxon>
        <taxon>Pseudomonadati</taxon>
        <taxon>Pseudomonadota</taxon>
        <taxon>Alphaproteobacteria</taxon>
        <taxon>Acetobacterales</taxon>
        <taxon>Roseomonadaceae</taxon>
        <taxon>Roseomonas</taxon>
    </lineage>
</organism>
<dbReference type="Gene3D" id="1.20.1050.10">
    <property type="match status" value="1"/>
</dbReference>
<evidence type="ECO:0000259" key="1">
    <source>
        <dbReference type="PROSITE" id="PS50404"/>
    </source>
</evidence>
<dbReference type="Pfam" id="PF13410">
    <property type="entry name" value="GST_C_2"/>
    <property type="match status" value="1"/>
</dbReference>
<dbReference type="SFLD" id="SFLDS00019">
    <property type="entry name" value="Glutathione_Transferase_(cytos"/>
    <property type="match status" value="1"/>
</dbReference>
<dbReference type="InterPro" id="IPR004045">
    <property type="entry name" value="Glutathione_S-Trfase_N"/>
</dbReference>
<dbReference type="RefSeq" id="WP_248669252.1">
    <property type="nucleotide sequence ID" value="NZ_JALPRX010000110.1"/>
</dbReference>
<protein>
    <submittedName>
        <fullName evidence="2">Glutathione S-transferase</fullName>
    </submittedName>
</protein>
<sequence>MPEGRLFLGNRRYSSWSLRGWLCVRLAGLDVEEVVLPLGPNGTPAIRAASPNRLVPYLEHRGVRVWESLAIAEYCAEQAPGLWPADAAARAWARSVAAEMHAGFRALRIAMPMNLGREFPGGGQNPDSLADLARIEAIWAEARAAGGGPFLFGGEFGLADAMFAPVVARLLTWKPPVSDATQDYVSVVRAHPLVAQWYADALAEPESWLLDKYENPPGWPPEAAGRAP</sequence>
<dbReference type="Pfam" id="PF13409">
    <property type="entry name" value="GST_N_2"/>
    <property type="match status" value="1"/>
</dbReference>
<dbReference type="InterPro" id="IPR036282">
    <property type="entry name" value="Glutathione-S-Trfase_C_sf"/>
</dbReference>
<dbReference type="GO" id="GO:0016034">
    <property type="term" value="F:maleylacetoacetate isomerase activity"/>
    <property type="evidence" value="ECO:0007669"/>
    <property type="project" value="TreeGrafter"/>
</dbReference>
<gene>
    <name evidence="2" type="ORF">M0638_22770</name>
</gene>
<feature type="domain" description="GST N-terminal" evidence="1">
    <location>
        <begin position="4"/>
        <end position="83"/>
    </location>
</feature>
<dbReference type="PANTHER" id="PTHR42673">
    <property type="entry name" value="MALEYLACETOACETATE ISOMERASE"/>
    <property type="match status" value="1"/>
</dbReference>
<dbReference type="SUPFAM" id="SSF47616">
    <property type="entry name" value="GST C-terminal domain-like"/>
    <property type="match status" value="1"/>
</dbReference>
<keyword evidence="3" id="KW-1185">Reference proteome</keyword>
<proteinExistence type="predicted"/>
<evidence type="ECO:0000313" key="2">
    <source>
        <dbReference type="EMBL" id="MCK8787200.1"/>
    </source>
</evidence>
<dbReference type="InterPro" id="IPR040079">
    <property type="entry name" value="Glutathione_S-Trfase"/>
</dbReference>
<dbReference type="Proteomes" id="UP001139516">
    <property type="component" value="Unassembled WGS sequence"/>
</dbReference>
<reference evidence="2" key="1">
    <citation type="submission" date="2022-04" db="EMBL/GenBank/DDBJ databases">
        <title>Roseomonas acroporae sp. nov., isolated from coral Acropora digitifera.</title>
        <authorList>
            <person name="Sun H."/>
        </authorList>
    </citation>
    <scope>NUCLEOTIDE SEQUENCE</scope>
    <source>
        <strain evidence="2">NAR14</strain>
    </source>
</reference>